<dbReference type="AlphaFoldDB" id="A0A6I6SL47"/>
<keyword evidence="6" id="KW-1185">Reference proteome</keyword>
<dbReference type="InterPro" id="IPR000792">
    <property type="entry name" value="Tscrpt_reg_LuxR_C"/>
</dbReference>
<keyword evidence="1" id="KW-0805">Transcription regulation</keyword>
<dbReference type="InterPro" id="IPR016032">
    <property type="entry name" value="Sig_transdc_resp-reg_C-effctor"/>
</dbReference>
<dbReference type="PANTHER" id="PTHR44688:SF16">
    <property type="entry name" value="DNA-BINDING TRANSCRIPTIONAL ACTIVATOR DEVR_DOSR"/>
    <property type="match status" value="1"/>
</dbReference>
<evidence type="ECO:0000313" key="5">
    <source>
        <dbReference type="EMBL" id="QHC48367.1"/>
    </source>
</evidence>
<protein>
    <submittedName>
        <fullName evidence="5">LuxR family transcriptional regulator</fullName>
    </submittedName>
</protein>
<dbReference type="PROSITE" id="PS50043">
    <property type="entry name" value="HTH_LUXR_2"/>
    <property type="match status" value="1"/>
</dbReference>
<dbReference type="RefSeq" id="WP_159547920.1">
    <property type="nucleotide sequence ID" value="NZ_CP035042.1"/>
</dbReference>
<name>A0A6I6SL47_9GAMM</name>
<dbReference type="PANTHER" id="PTHR44688">
    <property type="entry name" value="DNA-BINDING TRANSCRIPTIONAL ACTIVATOR DEVR_DOSR"/>
    <property type="match status" value="1"/>
</dbReference>
<dbReference type="KEGG" id="htx:EKK97_00475"/>
<dbReference type="InterPro" id="IPR036388">
    <property type="entry name" value="WH-like_DNA-bd_sf"/>
</dbReference>
<sequence length="274" mass="30482">METSNEQTTDWPGLMPAMAECVARLGEAGFDEALLALLRQAVGIEQCMVFAFDGRDEVDCLLADNQRAPRMADRLAELYTGGLFRQDPNYQRLRQLMADEGEKSDAEITPMQADAMPAAYRSHLFAFPDLIDKVSLTLPGEQSVFYLNLYRGREAGPFSRDDLARLDALAPLLASLIRRHYAQARPVSSQRASPEEAAILAPLSERERQLCLYLLRGHTLKTAAAELDIALSTAETYRKRAYAKLGVPSKARLVALCRRNRTAQGRKKSSESDT</sequence>
<dbReference type="PRINTS" id="PR00038">
    <property type="entry name" value="HTHLUXR"/>
</dbReference>
<keyword evidence="3" id="KW-0804">Transcription</keyword>
<dbReference type="SUPFAM" id="SSF46894">
    <property type="entry name" value="C-terminal effector domain of the bipartite response regulators"/>
    <property type="match status" value="1"/>
</dbReference>
<dbReference type="GO" id="GO:0006355">
    <property type="term" value="P:regulation of DNA-templated transcription"/>
    <property type="evidence" value="ECO:0007669"/>
    <property type="project" value="InterPro"/>
</dbReference>
<evidence type="ECO:0000256" key="2">
    <source>
        <dbReference type="ARBA" id="ARBA00023125"/>
    </source>
</evidence>
<dbReference type="GO" id="GO:0003677">
    <property type="term" value="F:DNA binding"/>
    <property type="evidence" value="ECO:0007669"/>
    <property type="project" value="UniProtKB-KW"/>
</dbReference>
<evidence type="ECO:0000259" key="4">
    <source>
        <dbReference type="PROSITE" id="PS50043"/>
    </source>
</evidence>
<feature type="domain" description="HTH luxR-type" evidence="4">
    <location>
        <begin position="196"/>
        <end position="261"/>
    </location>
</feature>
<keyword evidence="2" id="KW-0238">DNA-binding</keyword>
<dbReference type="OrthoDB" id="343383at2"/>
<proteinExistence type="predicted"/>
<dbReference type="Gene3D" id="1.10.10.10">
    <property type="entry name" value="Winged helix-like DNA-binding domain superfamily/Winged helix DNA-binding domain"/>
    <property type="match status" value="1"/>
</dbReference>
<dbReference type="CDD" id="cd06170">
    <property type="entry name" value="LuxR_C_like"/>
    <property type="match status" value="1"/>
</dbReference>
<accession>A0A6I6SL47</accession>
<dbReference type="Proteomes" id="UP000464013">
    <property type="component" value="Chromosome"/>
</dbReference>
<dbReference type="EMBL" id="CP035042">
    <property type="protein sequence ID" value="QHC48367.1"/>
    <property type="molecule type" value="Genomic_DNA"/>
</dbReference>
<gene>
    <name evidence="5" type="ORF">EKK97_00475</name>
</gene>
<evidence type="ECO:0000256" key="3">
    <source>
        <dbReference type="ARBA" id="ARBA00023163"/>
    </source>
</evidence>
<reference evidence="5 6" key="1">
    <citation type="submission" date="2019-01" db="EMBL/GenBank/DDBJ databases">
        <title>Complete genome of a denitifying bacterium Halomons sp. BC-M4-5.</title>
        <authorList>
            <person name="Wang L."/>
            <person name="Shao Z."/>
        </authorList>
    </citation>
    <scope>NUCLEOTIDE SEQUENCE [LARGE SCALE GENOMIC DNA]</scope>
    <source>
        <strain evidence="5 6">BC-M4-5</strain>
    </source>
</reference>
<evidence type="ECO:0000256" key="1">
    <source>
        <dbReference type="ARBA" id="ARBA00023015"/>
    </source>
</evidence>
<dbReference type="Pfam" id="PF00196">
    <property type="entry name" value="GerE"/>
    <property type="match status" value="1"/>
</dbReference>
<evidence type="ECO:0000313" key="6">
    <source>
        <dbReference type="Proteomes" id="UP000464013"/>
    </source>
</evidence>
<dbReference type="SMART" id="SM00421">
    <property type="entry name" value="HTH_LUXR"/>
    <property type="match status" value="1"/>
</dbReference>
<organism evidence="5 6">
    <name type="scientific">Billgrantia tianxiuensis</name>
    <dbReference type="NCBI Taxonomy" id="2497861"/>
    <lineage>
        <taxon>Bacteria</taxon>
        <taxon>Pseudomonadati</taxon>
        <taxon>Pseudomonadota</taxon>
        <taxon>Gammaproteobacteria</taxon>
        <taxon>Oceanospirillales</taxon>
        <taxon>Halomonadaceae</taxon>
        <taxon>Billgrantia</taxon>
    </lineage>
</organism>